<feature type="transmembrane region" description="Helical" evidence="7">
    <location>
        <begin position="354"/>
        <end position="374"/>
    </location>
</feature>
<gene>
    <name evidence="8" type="ORF">QBC46DRAFT_436164</name>
</gene>
<keyword evidence="5 7" id="KW-1133">Transmembrane helix</keyword>
<evidence type="ECO:0000256" key="6">
    <source>
        <dbReference type="ARBA" id="ARBA00023136"/>
    </source>
</evidence>
<evidence type="ECO:0000256" key="2">
    <source>
        <dbReference type="ARBA" id="ARBA00006595"/>
    </source>
</evidence>
<dbReference type="GO" id="GO:0022857">
    <property type="term" value="F:transmembrane transporter activity"/>
    <property type="evidence" value="ECO:0007669"/>
    <property type="project" value="InterPro"/>
</dbReference>
<feature type="transmembrane region" description="Helical" evidence="7">
    <location>
        <begin position="150"/>
        <end position="168"/>
    </location>
</feature>
<dbReference type="PANTHER" id="PTHR20772:SF2">
    <property type="entry name" value="PROTEIN FMP42"/>
    <property type="match status" value="1"/>
</dbReference>
<dbReference type="EMBL" id="MU853801">
    <property type="protein sequence ID" value="KAK3940083.1"/>
    <property type="molecule type" value="Genomic_DNA"/>
</dbReference>
<evidence type="ECO:0000256" key="4">
    <source>
        <dbReference type="ARBA" id="ARBA00022692"/>
    </source>
</evidence>
<name>A0AAN6S4V3_9PEZI</name>
<comment type="similarity">
    <text evidence="2">Belongs to the SLC43A transporter (TC 2.A.1.44) family.</text>
</comment>
<keyword evidence="3" id="KW-0813">Transport</keyword>
<evidence type="ECO:0000256" key="1">
    <source>
        <dbReference type="ARBA" id="ARBA00004141"/>
    </source>
</evidence>
<accession>A0AAN6S4V3</accession>
<feature type="transmembrane region" description="Helical" evidence="7">
    <location>
        <begin position="208"/>
        <end position="231"/>
    </location>
</feature>
<feature type="transmembrane region" description="Helical" evidence="7">
    <location>
        <begin position="394"/>
        <end position="414"/>
    </location>
</feature>
<keyword evidence="9" id="KW-1185">Reference proteome</keyword>
<dbReference type="Proteomes" id="UP001303473">
    <property type="component" value="Unassembled WGS sequence"/>
</dbReference>
<dbReference type="InterPro" id="IPR052599">
    <property type="entry name" value="SLC43A_AATransporter"/>
</dbReference>
<evidence type="ECO:0000313" key="8">
    <source>
        <dbReference type="EMBL" id="KAK3940083.1"/>
    </source>
</evidence>
<comment type="caution">
    <text evidence="8">The sequence shown here is derived from an EMBL/GenBank/DDBJ whole genome shotgun (WGS) entry which is preliminary data.</text>
</comment>
<proteinExistence type="inferred from homology"/>
<dbReference type="GO" id="GO:0000329">
    <property type="term" value="C:fungal-type vacuole membrane"/>
    <property type="evidence" value="ECO:0007669"/>
    <property type="project" value="TreeGrafter"/>
</dbReference>
<dbReference type="PANTHER" id="PTHR20772">
    <property type="entry name" value="PROTEIN FMP42"/>
    <property type="match status" value="1"/>
</dbReference>
<evidence type="ECO:0000256" key="7">
    <source>
        <dbReference type="SAM" id="Phobius"/>
    </source>
</evidence>
<evidence type="ECO:0000313" key="9">
    <source>
        <dbReference type="Proteomes" id="UP001303473"/>
    </source>
</evidence>
<dbReference type="Gene3D" id="1.20.1250.20">
    <property type="entry name" value="MFS general substrate transporter like domains"/>
    <property type="match status" value="1"/>
</dbReference>
<evidence type="ECO:0000256" key="3">
    <source>
        <dbReference type="ARBA" id="ARBA00022448"/>
    </source>
</evidence>
<sequence>MSLNRVSSIETFASIVPADQRSRRSSDASTRARKLTFNPLPQSWDPPPVEQVQPLSAFEVPKWKRMLQVTATIIYCLFAAGIVFGYAAIKPVLKSEGAYRDVCTQDPDSPISEDTCVEIHLNLMFTVAAVATNVAALPVGAILDRYGPRVCGLLAAVFLTIGALLMAFESQIPFDGLLFGYLFLALGGPFTYISSFQLSNAFPRNSGLILALLTGAFDASSALFLIYRIIYEKSGGEFGHRRFFIAYLIVPVVIVLLQIFLLPAQSYKTVGEMIEEIEEPLPEPEAYDQVDEHTALLQEEQELQRAAVVESVQQLLGSAKADKQARREERKNEISGVWGVMHPYSAWEQIKSPWFILICLFTVVQMTRINYFVATVRPQYEALLSHKKAVEINNFFDIALPVGGILSIPFIGVILDHTSTVTVLCVLVTCATTIGLLGIVPEMWAAYANVCLFVLYRPFYYTAVSDYSAKVFGFRTFGTVYGTIICLSGLLNFSQSGLDYLFHETFNNNPVPVNIMLLSLGLGIGIALVLFVALKVRGIKRKLLEHEAQAAFDTPRWD</sequence>
<feature type="transmembrane region" description="Helical" evidence="7">
    <location>
        <begin position="69"/>
        <end position="89"/>
    </location>
</feature>
<feature type="transmembrane region" description="Helical" evidence="7">
    <location>
        <begin position="243"/>
        <end position="264"/>
    </location>
</feature>
<feature type="transmembrane region" description="Helical" evidence="7">
    <location>
        <begin position="446"/>
        <end position="464"/>
    </location>
</feature>
<feature type="transmembrane region" description="Helical" evidence="7">
    <location>
        <begin position="421"/>
        <end position="440"/>
    </location>
</feature>
<evidence type="ECO:0000256" key="5">
    <source>
        <dbReference type="ARBA" id="ARBA00022989"/>
    </source>
</evidence>
<dbReference type="InterPro" id="IPR011701">
    <property type="entry name" value="MFS"/>
</dbReference>
<keyword evidence="4 7" id="KW-0812">Transmembrane</keyword>
<feature type="transmembrane region" description="Helical" evidence="7">
    <location>
        <begin position="119"/>
        <end position="143"/>
    </location>
</feature>
<protein>
    <submittedName>
        <fullName evidence="8">Major facilitator superfamily domain-containing protein</fullName>
    </submittedName>
</protein>
<organism evidence="8 9">
    <name type="scientific">Diplogelasinospora grovesii</name>
    <dbReference type="NCBI Taxonomy" id="303347"/>
    <lineage>
        <taxon>Eukaryota</taxon>
        <taxon>Fungi</taxon>
        <taxon>Dikarya</taxon>
        <taxon>Ascomycota</taxon>
        <taxon>Pezizomycotina</taxon>
        <taxon>Sordariomycetes</taxon>
        <taxon>Sordariomycetidae</taxon>
        <taxon>Sordariales</taxon>
        <taxon>Diplogelasinosporaceae</taxon>
        <taxon>Diplogelasinospora</taxon>
    </lineage>
</organism>
<feature type="transmembrane region" description="Helical" evidence="7">
    <location>
        <begin position="476"/>
        <end position="493"/>
    </location>
</feature>
<dbReference type="Pfam" id="PF07690">
    <property type="entry name" value="MFS_1"/>
    <property type="match status" value="1"/>
</dbReference>
<keyword evidence="6 7" id="KW-0472">Membrane</keyword>
<feature type="transmembrane region" description="Helical" evidence="7">
    <location>
        <begin position="174"/>
        <end position="196"/>
    </location>
</feature>
<dbReference type="AlphaFoldDB" id="A0AAN6S4V3"/>
<reference evidence="9" key="1">
    <citation type="journal article" date="2023" name="Mol. Phylogenet. Evol.">
        <title>Genome-scale phylogeny and comparative genomics of the fungal order Sordariales.</title>
        <authorList>
            <person name="Hensen N."/>
            <person name="Bonometti L."/>
            <person name="Westerberg I."/>
            <person name="Brannstrom I.O."/>
            <person name="Guillou S."/>
            <person name="Cros-Aarteil S."/>
            <person name="Calhoun S."/>
            <person name="Haridas S."/>
            <person name="Kuo A."/>
            <person name="Mondo S."/>
            <person name="Pangilinan J."/>
            <person name="Riley R."/>
            <person name="LaButti K."/>
            <person name="Andreopoulos B."/>
            <person name="Lipzen A."/>
            <person name="Chen C."/>
            <person name="Yan M."/>
            <person name="Daum C."/>
            <person name="Ng V."/>
            <person name="Clum A."/>
            <person name="Steindorff A."/>
            <person name="Ohm R.A."/>
            <person name="Martin F."/>
            <person name="Silar P."/>
            <person name="Natvig D.O."/>
            <person name="Lalanne C."/>
            <person name="Gautier V."/>
            <person name="Ament-Velasquez S.L."/>
            <person name="Kruys A."/>
            <person name="Hutchinson M.I."/>
            <person name="Powell A.J."/>
            <person name="Barry K."/>
            <person name="Miller A.N."/>
            <person name="Grigoriev I.V."/>
            <person name="Debuchy R."/>
            <person name="Gladieux P."/>
            <person name="Hiltunen Thoren M."/>
            <person name="Johannesson H."/>
        </authorList>
    </citation>
    <scope>NUCLEOTIDE SEQUENCE [LARGE SCALE GENOMIC DNA]</scope>
    <source>
        <strain evidence="9">CBS 340.73</strain>
    </source>
</reference>
<dbReference type="InterPro" id="IPR036259">
    <property type="entry name" value="MFS_trans_sf"/>
</dbReference>
<feature type="transmembrane region" description="Helical" evidence="7">
    <location>
        <begin position="513"/>
        <end position="534"/>
    </location>
</feature>
<comment type="subcellular location">
    <subcellularLocation>
        <location evidence="1">Membrane</location>
        <topology evidence="1">Multi-pass membrane protein</topology>
    </subcellularLocation>
</comment>
<dbReference type="SUPFAM" id="SSF103473">
    <property type="entry name" value="MFS general substrate transporter"/>
    <property type="match status" value="1"/>
</dbReference>